<name>A0A6G8AMP5_9ENTE</name>
<proteinExistence type="predicted"/>
<evidence type="ECO:0000313" key="3">
    <source>
        <dbReference type="Proteomes" id="UP000500890"/>
    </source>
</evidence>
<reference evidence="2 3" key="1">
    <citation type="submission" date="2020-03" db="EMBL/GenBank/DDBJ databases">
        <title>Vagococcus sp. nov., isolated from beetles.</title>
        <authorList>
            <person name="Hyun D.-W."/>
            <person name="Bae J.-W."/>
        </authorList>
    </citation>
    <scope>NUCLEOTIDE SEQUENCE [LARGE SCALE GENOMIC DNA]</scope>
    <source>
        <strain evidence="2 3">HDW17A</strain>
    </source>
</reference>
<evidence type="ECO:0000256" key="1">
    <source>
        <dbReference type="ARBA" id="ARBA00022490"/>
    </source>
</evidence>
<dbReference type="KEGG" id="vah:G7081_04290"/>
<dbReference type="AlphaFoldDB" id="A0A6G8AMP5"/>
<dbReference type="EMBL" id="CP049886">
    <property type="protein sequence ID" value="QIL46338.1"/>
    <property type="molecule type" value="Genomic_DNA"/>
</dbReference>
<dbReference type="InterPro" id="IPR016979">
    <property type="entry name" value="DUF2129"/>
</dbReference>
<accession>A0A6G8AMP5</accession>
<sequence>MLDKYTDTVADINITERRGLVVWMYNLRQLKSLKKFGSVMYASRKMKYAIIYVNQEGIDETIEALNKLHFVRSVDQSHRPEVAVEGNLESILKDVEPSEEDFIYKGKKVTPLIMTK</sequence>
<dbReference type="RefSeq" id="WP_166007716.1">
    <property type="nucleotide sequence ID" value="NZ_CP049886.1"/>
</dbReference>
<gene>
    <name evidence="2" type="ORF">G7081_04290</name>
</gene>
<dbReference type="Proteomes" id="UP000500890">
    <property type="component" value="Chromosome"/>
</dbReference>
<protein>
    <submittedName>
        <fullName evidence="2">YlbG family protein</fullName>
    </submittedName>
</protein>
<organism evidence="2 3">
    <name type="scientific">Vagococcus coleopterorum</name>
    <dbReference type="NCBI Taxonomy" id="2714946"/>
    <lineage>
        <taxon>Bacteria</taxon>
        <taxon>Bacillati</taxon>
        <taxon>Bacillota</taxon>
        <taxon>Bacilli</taxon>
        <taxon>Lactobacillales</taxon>
        <taxon>Enterococcaceae</taxon>
        <taxon>Vagococcus</taxon>
    </lineage>
</organism>
<dbReference type="Pfam" id="PF09902">
    <property type="entry name" value="DUF2129"/>
    <property type="match status" value="1"/>
</dbReference>
<keyword evidence="1" id="KW-0963">Cytoplasm</keyword>
<keyword evidence="3" id="KW-1185">Reference proteome</keyword>
<evidence type="ECO:0000313" key="2">
    <source>
        <dbReference type="EMBL" id="QIL46338.1"/>
    </source>
</evidence>